<dbReference type="PANTHER" id="PTHR39196">
    <property type="entry name" value="PRIMOSOME, DNAD SUBUNIT"/>
    <property type="match status" value="1"/>
</dbReference>
<organism evidence="2">
    <name type="scientific">Siphoviridae sp. ctABi4</name>
    <dbReference type="NCBI Taxonomy" id="2823566"/>
    <lineage>
        <taxon>Viruses</taxon>
        <taxon>Duplodnaviria</taxon>
        <taxon>Heunggongvirae</taxon>
        <taxon>Uroviricota</taxon>
        <taxon>Caudoviricetes</taxon>
    </lineage>
</organism>
<proteinExistence type="predicted"/>
<dbReference type="Pfam" id="PF14297">
    <property type="entry name" value="Lin1244_N"/>
    <property type="match status" value="1"/>
</dbReference>
<dbReference type="InterPro" id="IPR025400">
    <property type="entry name" value="Lin1244/Lin1753-like_N"/>
</dbReference>
<accession>A0A8S5LFE2</accession>
<protein>
    <recommendedName>
        <fullName evidence="1">Lin1244/Lin1753-like N-terminal domain-containing protein</fullName>
    </recommendedName>
</protein>
<evidence type="ECO:0000259" key="1">
    <source>
        <dbReference type="Pfam" id="PF14297"/>
    </source>
</evidence>
<evidence type="ECO:0000313" key="2">
    <source>
        <dbReference type="EMBL" id="DAD68642.1"/>
    </source>
</evidence>
<feature type="domain" description="Lin1244/Lin1753-like N-terminal" evidence="1">
    <location>
        <begin position="19"/>
        <end position="105"/>
    </location>
</feature>
<reference evidence="2" key="1">
    <citation type="journal article" date="2021" name="Proc. Natl. Acad. Sci. U.S.A.">
        <title>A Catalog of Tens of Thousands of Viruses from Human Metagenomes Reveals Hidden Associations with Chronic Diseases.</title>
        <authorList>
            <person name="Tisza M.J."/>
            <person name="Buck C.B."/>
        </authorList>
    </citation>
    <scope>NUCLEOTIDE SEQUENCE</scope>
    <source>
        <strain evidence="2">CtABi4</strain>
    </source>
</reference>
<name>A0A8S5LFE2_9CAUD</name>
<dbReference type="PANTHER" id="PTHR39196:SF1">
    <property type="entry name" value="PRIMOSOME, DNAD SUBUNIT"/>
    <property type="match status" value="1"/>
</dbReference>
<sequence>MAGQPKQGLDFAAWDVHIFDDDERFDVLIDAQGWSGFGVFFYICTKAYATNGYYYEWREKTSAAAIAKRMSGGIKSDTVKQVVQLCLQIGLFDNGLFDRERILTNKMMQERYMYAIEKRSKRGRTINKDYWLLKEDETKAYIIVPENEHNLSENGNNLAENDIKKSKVKESKEKEKKSDVFISLLLKEESTYQVTFSQLNNFKNIYTLIDVENELVKMSKYFELHPDSRKTLDDIENYINRWLLKRSDEVDSIRKNNSKVPAKKRSTGAFNTGEVVL</sequence>
<dbReference type="EMBL" id="BK014705">
    <property type="protein sequence ID" value="DAD68642.1"/>
    <property type="molecule type" value="Genomic_DNA"/>
</dbReference>